<accession>A0ABQ5LPN3</accession>
<proteinExistence type="predicted"/>
<comment type="caution">
    <text evidence="1">The sequence shown here is derived from an EMBL/GenBank/DDBJ whole genome shotgun (WGS) entry which is preliminary data.</text>
</comment>
<evidence type="ECO:0000313" key="1">
    <source>
        <dbReference type="EMBL" id="GKY86380.1"/>
    </source>
</evidence>
<sequence length="478" mass="54783">MDRMFDSFVILAEMRTGSNFLESNINEVPGLHSYGEAFNPHIMCKPGQTELLGVTLAERDADPLRLIRRMREQADGIYGFRLFHDHDARVFDHVMEDRRCAKVILNRNIVDSWVSQRIAWSTNQWALQDVKDAKKWRVKFDPDDFRHLYFTIKERQILIARRLQETGQAGFYLDYDDIQDIKVINGLIRFLGVSFELEAFSGKFKKQNPETLADKVRNFPVLEATVNEIDRYDLGSLPNFEPMRNPVVPSYVTTEKAPLLYMPMQGGPDREVKAWLAAIDGVKPEDLATGFTQRDLRKWKRQHPGHRSFTVLRHPASRAHAAFCRHFLIGGPDTYSEIRQSLIDTYKVPLPAAIPPDNGYDVEKHREAFLAFLGFVASNLNGQTPIRIDGSWATQGHVVQGFGQFLLPDHILREDDLAAGLAEIAHEVGVEAPELPDIEPDAPFTLADIYDNEIEEAVRKAYQRDFMLFGYRPWRRGA</sequence>
<dbReference type="Gene3D" id="3.40.50.300">
    <property type="entry name" value="P-loop containing nucleotide triphosphate hydrolases"/>
    <property type="match status" value="1"/>
</dbReference>
<evidence type="ECO:0008006" key="3">
    <source>
        <dbReference type="Google" id="ProtNLM"/>
    </source>
</evidence>
<reference evidence="1" key="1">
    <citation type="journal article" date="2023" name="Int. J. Syst. Evol. Microbiol.">
        <title>Sinisalibacter aestuarii sp. nov., isolated from estuarine sediment of the Arakawa River.</title>
        <authorList>
            <person name="Arafat S.T."/>
            <person name="Hirano S."/>
            <person name="Sato A."/>
            <person name="Takeuchi K."/>
            <person name="Yasuda T."/>
            <person name="Terahara T."/>
            <person name="Hamada M."/>
            <person name="Kobayashi T."/>
        </authorList>
    </citation>
    <scope>NUCLEOTIDE SEQUENCE</scope>
    <source>
        <strain evidence="1">B-399</strain>
    </source>
</reference>
<protein>
    <recommendedName>
        <fullName evidence="3">Nodulation protein NodH</fullName>
    </recommendedName>
</protein>
<gene>
    <name evidence="1" type="ORF">STA1M1_02490</name>
</gene>
<dbReference type="Proteomes" id="UP001144205">
    <property type="component" value="Unassembled WGS sequence"/>
</dbReference>
<keyword evidence="2" id="KW-1185">Reference proteome</keyword>
<name>A0ABQ5LPN3_9RHOB</name>
<dbReference type="SUPFAM" id="SSF52540">
    <property type="entry name" value="P-loop containing nucleoside triphosphate hydrolases"/>
    <property type="match status" value="1"/>
</dbReference>
<dbReference type="EMBL" id="BROH01000001">
    <property type="protein sequence ID" value="GKY86380.1"/>
    <property type="molecule type" value="Genomic_DNA"/>
</dbReference>
<dbReference type="InterPro" id="IPR027417">
    <property type="entry name" value="P-loop_NTPase"/>
</dbReference>
<organism evidence="1 2">
    <name type="scientific">Sinisalibacter aestuarii</name>
    <dbReference type="NCBI Taxonomy" id="2949426"/>
    <lineage>
        <taxon>Bacteria</taxon>
        <taxon>Pseudomonadati</taxon>
        <taxon>Pseudomonadota</taxon>
        <taxon>Alphaproteobacteria</taxon>
        <taxon>Rhodobacterales</taxon>
        <taxon>Roseobacteraceae</taxon>
        <taxon>Sinisalibacter</taxon>
    </lineage>
</organism>
<evidence type="ECO:0000313" key="2">
    <source>
        <dbReference type="Proteomes" id="UP001144205"/>
    </source>
</evidence>